<feature type="transmembrane region" description="Helical" evidence="10">
    <location>
        <begin position="71"/>
        <end position="94"/>
    </location>
</feature>
<keyword evidence="7 10" id="KW-0472">Membrane</keyword>
<keyword evidence="12" id="KW-0808">Transferase</keyword>
<dbReference type="Gene3D" id="1.20.1070.10">
    <property type="entry name" value="Rhodopsin 7-helix transmembrane proteins"/>
    <property type="match status" value="1"/>
</dbReference>
<dbReference type="GO" id="GO:0005886">
    <property type="term" value="C:plasma membrane"/>
    <property type="evidence" value="ECO:0000318"/>
    <property type="project" value="GO_Central"/>
</dbReference>
<evidence type="ECO:0000256" key="5">
    <source>
        <dbReference type="ARBA" id="ARBA00022989"/>
    </source>
</evidence>
<proteinExistence type="inferred from homology"/>
<feature type="transmembrane region" description="Helical" evidence="10">
    <location>
        <begin position="165"/>
        <end position="187"/>
    </location>
</feature>
<evidence type="ECO:0000256" key="3">
    <source>
        <dbReference type="ARBA" id="ARBA00022475"/>
    </source>
</evidence>
<name>B7P629_IXOSC</name>
<evidence type="ECO:0000256" key="10">
    <source>
        <dbReference type="SAM" id="Phobius"/>
    </source>
</evidence>
<evidence type="ECO:0000256" key="6">
    <source>
        <dbReference type="ARBA" id="ARBA00023040"/>
    </source>
</evidence>
<feature type="transmembrane region" description="Helical" evidence="10">
    <location>
        <begin position="125"/>
        <end position="145"/>
    </location>
</feature>
<comment type="subcellular location">
    <subcellularLocation>
        <location evidence="1">Cell membrane</location>
        <topology evidence="1">Multi-pass membrane protein</topology>
    </subcellularLocation>
</comment>
<evidence type="ECO:0000256" key="7">
    <source>
        <dbReference type="ARBA" id="ARBA00023136"/>
    </source>
</evidence>
<evidence type="ECO:0000256" key="1">
    <source>
        <dbReference type="ARBA" id="ARBA00004651"/>
    </source>
</evidence>
<sequence length="190" mass="22090">YFAIVRPLCGRLSRCHAAVTIGTIWGASGLLALPTLLFSRTKSYRYGDSDVRIVCLLVWPDGPPTISSAEYLYNVFLLILTYIFPVVTMAATYARMSLVLWGTRCIGEKNERQHRKISCISFQQVVRMLFTVVALFAVCWLPYHIYFLYVFHHPHVAYLDHIQHVYLAMYWLAMSHAMYNPIIYYFMNSR</sequence>
<keyword evidence="8 12" id="KW-0675">Receptor</keyword>
<dbReference type="PaxDb" id="6945-B7P629"/>
<evidence type="ECO:0000259" key="11">
    <source>
        <dbReference type="PROSITE" id="PS50262"/>
    </source>
</evidence>
<dbReference type="VEuPathDB" id="VectorBase:ISCP_012215"/>
<evidence type="ECO:0000256" key="9">
    <source>
        <dbReference type="ARBA" id="ARBA00023224"/>
    </source>
</evidence>
<dbReference type="EnsemblMetazoa" id="ISCW015892-RA">
    <property type="protein sequence ID" value="ISCW015892-PA"/>
    <property type="gene ID" value="ISCW015892"/>
</dbReference>
<dbReference type="AlphaFoldDB" id="B7P629"/>
<evidence type="ECO:0000256" key="2">
    <source>
        <dbReference type="ARBA" id="ARBA00010663"/>
    </source>
</evidence>
<dbReference type="InterPro" id="IPR017452">
    <property type="entry name" value="GPCR_Rhodpsn_7TM"/>
</dbReference>
<feature type="transmembrane region" description="Helical" evidence="10">
    <location>
        <begin position="15"/>
        <end position="38"/>
    </location>
</feature>
<reference evidence="13" key="2">
    <citation type="submission" date="2020-05" db="UniProtKB">
        <authorList>
            <consortium name="EnsemblMetazoa"/>
        </authorList>
    </citation>
    <scope>IDENTIFICATION</scope>
    <source>
        <strain evidence="13">wikel</strain>
    </source>
</reference>
<dbReference type="PANTHER" id="PTHR46925">
    <property type="entry name" value="G-PROTEIN COUPLED RECEPTOR TKR-1-RELATED"/>
    <property type="match status" value="1"/>
</dbReference>
<reference evidence="12 14" key="1">
    <citation type="submission" date="2008-03" db="EMBL/GenBank/DDBJ databases">
        <title>Annotation of Ixodes scapularis.</title>
        <authorList>
            <consortium name="Ixodes scapularis Genome Project Consortium"/>
            <person name="Caler E."/>
            <person name="Hannick L.I."/>
            <person name="Bidwell S."/>
            <person name="Joardar V."/>
            <person name="Thiagarajan M."/>
            <person name="Amedeo P."/>
            <person name="Galinsky K.J."/>
            <person name="Schobel S."/>
            <person name="Inman J."/>
            <person name="Hostetler J."/>
            <person name="Miller J."/>
            <person name="Hammond M."/>
            <person name="Megy K."/>
            <person name="Lawson D."/>
            <person name="Kodira C."/>
            <person name="Sutton G."/>
            <person name="Meyer J."/>
            <person name="Hill C.A."/>
            <person name="Birren B."/>
            <person name="Nene V."/>
            <person name="Collins F."/>
            <person name="Alarcon-Chaidez F."/>
            <person name="Wikel S."/>
            <person name="Strausberg R."/>
        </authorList>
    </citation>
    <scope>NUCLEOTIDE SEQUENCE [LARGE SCALE GENOMIC DNA]</scope>
    <source>
        <strain evidence="14">Wikel</strain>
        <strain evidence="12">Wikel colony</strain>
    </source>
</reference>
<dbReference type="HOGENOM" id="CLU_009579_22_1_1"/>
<keyword evidence="4 10" id="KW-0812">Transmembrane</keyword>
<dbReference type="VEuPathDB" id="VectorBase:ISCI015892"/>
<dbReference type="VEuPathDB" id="VectorBase:ISCW015892"/>
<keyword evidence="6" id="KW-0297">G-protein coupled receptor</keyword>
<keyword evidence="14" id="KW-1185">Reference proteome</keyword>
<dbReference type="EMBL" id="ABJB010100395">
    <property type="status" value="NOT_ANNOTATED_CDS"/>
    <property type="molecule type" value="Genomic_DNA"/>
</dbReference>
<evidence type="ECO:0000313" key="12">
    <source>
        <dbReference type="EMBL" id="EEC02051.1"/>
    </source>
</evidence>
<dbReference type="SUPFAM" id="SSF81321">
    <property type="entry name" value="Family A G protein-coupled receptor-like"/>
    <property type="match status" value="1"/>
</dbReference>
<dbReference type="GO" id="GO:0007218">
    <property type="term" value="P:neuropeptide signaling pathway"/>
    <property type="evidence" value="ECO:0000318"/>
    <property type="project" value="GO_Central"/>
</dbReference>
<keyword evidence="5 10" id="KW-1133">Transmembrane helix</keyword>
<dbReference type="EMBL" id="ABJB010142050">
    <property type="status" value="NOT_ANNOTATED_CDS"/>
    <property type="molecule type" value="Genomic_DNA"/>
</dbReference>
<dbReference type="EMBL" id="DS643864">
    <property type="protein sequence ID" value="EEC02051.1"/>
    <property type="molecule type" value="Genomic_DNA"/>
</dbReference>
<dbReference type="STRING" id="6945.B7P629"/>
<dbReference type="InterPro" id="IPR001681">
    <property type="entry name" value="Neurokn_rcpt"/>
</dbReference>
<dbReference type="PROSITE" id="PS50262">
    <property type="entry name" value="G_PROTEIN_RECEP_F1_2"/>
    <property type="match status" value="1"/>
</dbReference>
<dbReference type="Proteomes" id="UP000001555">
    <property type="component" value="Unassembled WGS sequence"/>
</dbReference>
<keyword evidence="9" id="KW-0807">Transducer</keyword>
<evidence type="ECO:0000256" key="8">
    <source>
        <dbReference type="ARBA" id="ARBA00023170"/>
    </source>
</evidence>
<dbReference type="InterPro" id="IPR000276">
    <property type="entry name" value="GPCR_Rhodpsn"/>
</dbReference>
<feature type="domain" description="G-protein coupled receptors family 1 profile" evidence="11">
    <location>
        <begin position="1"/>
        <end position="184"/>
    </location>
</feature>
<accession>B7P629</accession>
<dbReference type="GO" id="GO:0050254">
    <property type="term" value="F:rhodopsin kinase activity"/>
    <property type="evidence" value="ECO:0007669"/>
    <property type="project" value="UniProtKB-EC"/>
</dbReference>
<comment type="similarity">
    <text evidence="2">Belongs to the G-protein coupled receptor 1 family.</text>
</comment>
<dbReference type="PANTHER" id="PTHR46925:SF2">
    <property type="entry name" value="G-PROTEIN COUPLED RECEPTOR TKR-1-RELATED"/>
    <property type="match status" value="1"/>
</dbReference>
<evidence type="ECO:0000256" key="4">
    <source>
        <dbReference type="ARBA" id="ARBA00022692"/>
    </source>
</evidence>
<evidence type="ECO:0000313" key="13">
    <source>
        <dbReference type="EnsemblMetazoa" id="ISCW015892-PA"/>
    </source>
</evidence>
<dbReference type="EMBL" id="ABJB010012276">
    <property type="status" value="NOT_ANNOTATED_CDS"/>
    <property type="molecule type" value="Genomic_DNA"/>
</dbReference>
<dbReference type="PRINTS" id="PR00237">
    <property type="entry name" value="GPCRRHODOPSN"/>
</dbReference>
<gene>
    <name evidence="12" type="ORF">IscW_ISCW015892</name>
</gene>
<dbReference type="GO" id="GO:0004995">
    <property type="term" value="F:tachykinin receptor activity"/>
    <property type="evidence" value="ECO:0000318"/>
    <property type="project" value="GO_Central"/>
</dbReference>
<feature type="non-terminal residue" evidence="12">
    <location>
        <position position="1"/>
    </location>
</feature>
<organism>
    <name type="scientific">Ixodes scapularis</name>
    <name type="common">Black-legged tick</name>
    <name type="synonym">Deer tick</name>
    <dbReference type="NCBI Taxonomy" id="6945"/>
    <lineage>
        <taxon>Eukaryota</taxon>
        <taxon>Metazoa</taxon>
        <taxon>Ecdysozoa</taxon>
        <taxon>Arthropoda</taxon>
        <taxon>Chelicerata</taxon>
        <taxon>Arachnida</taxon>
        <taxon>Acari</taxon>
        <taxon>Parasitiformes</taxon>
        <taxon>Ixodida</taxon>
        <taxon>Ixodoidea</taxon>
        <taxon>Ixodidae</taxon>
        <taxon>Ixodinae</taxon>
        <taxon>Ixodes</taxon>
    </lineage>
</organism>
<protein>
    <submittedName>
        <fullName evidence="12 13">7 transmembrane receptor, putative</fullName>
        <ecNumber evidence="12">2.7.11.14</ecNumber>
    </submittedName>
</protein>
<keyword evidence="3" id="KW-1003">Cell membrane</keyword>
<dbReference type="EC" id="2.7.11.14" evidence="12"/>
<dbReference type="Pfam" id="PF00001">
    <property type="entry name" value="7tm_1"/>
    <property type="match status" value="1"/>
</dbReference>
<dbReference type="OrthoDB" id="5981855at2759"/>
<evidence type="ECO:0000313" key="14">
    <source>
        <dbReference type="Proteomes" id="UP000001555"/>
    </source>
</evidence>